<evidence type="ECO:0000256" key="1">
    <source>
        <dbReference type="SAM" id="Phobius"/>
    </source>
</evidence>
<dbReference type="Proteomes" id="UP001299546">
    <property type="component" value="Unassembled WGS sequence"/>
</dbReference>
<keyword evidence="1" id="KW-0472">Membrane</keyword>
<feature type="transmembrane region" description="Helical" evidence="1">
    <location>
        <begin position="428"/>
        <end position="448"/>
    </location>
</feature>
<keyword evidence="1" id="KW-0812">Transmembrane</keyword>
<accession>A0ABS8DM99</accession>
<dbReference type="EMBL" id="JAJCIS010000033">
    <property type="protein sequence ID" value="MCB7389572.1"/>
    <property type="molecule type" value="Genomic_DNA"/>
</dbReference>
<evidence type="ECO:0000313" key="3">
    <source>
        <dbReference type="Proteomes" id="UP001299546"/>
    </source>
</evidence>
<dbReference type="RefSeq" id="WP_066735874.1">
    <property type="nucleotide sequence ID" value="NZ_JAJCIQ010000031.1"/>
</dbReference>
<reference evidence="2 3" key="1">
    <citation type="submission" date="2021-10" db="EMBL/GenBank/DDBJ databases">
        <title>Collection of gut derived symbiotic bacterial strains cultured from healthy donors.</title>
        <authorList>
            <person name="Lin H."/>
            <person name="Littmann E."/>
            <person name="Kohout C."/>
            <person name="Pamer E.G."/>
        </authorList>
    </citation>
    <scope>NUCLEOTIDE SEQUENCE [LARGE SCALE GENOMIC DNA]</scope>
    <source>
        <strain evidence="2 3">DFI.1.165</strain>
    </source>
</reference>
<comment type="caution">
    <text evidence="2">The sequence shown here is derived from an EMBL/GenBank/DDBJ whole genome shotgun (WGS) entry which is preliminary data.</text>
</comment>
<name>A0ABS8DM99_9FIRM</name>
<keyword evidence="1" id="KW-1133">Transmembrane helix</keyword>
<evidence type="ECO:0000313" key="2">
    <source>
        <dbReference type="EMBL" id="MCB7389572.1"/>
    </source>
</evidence>
<gene>
    <name evidence="2" type="ORF">LIZ65_20025</name>
</gene>
<keyword evidence="3" id="KW-1185">Reference proteome</keyword>
<organism evidence="2 3">
    <name type="scientific">Bariatricus massiliensis</name>
    <dbReference type="NCBI Taxonomy" id="1745713"/>
    <lineage>
        <taxon>Bacteria</taxon>
        <taxon>Bacillati</taxon>
        <taxon>Bacillota</taxon>
        <taxon>Clostridia</taxon>
        <taxon>Lachnospirales</taxon>
        <taxon>Lachnospiraceae</taxon>
        <taxon>Bariatricus</taxon>
    </lineage>
</organism>
<sequence length="451" mass="49570">MSLNFTNKLSPLTTQLKEFSSITDLLDTDKGQDIYKTFSEITKGNSVSQTAESLSKLNINPSFSEELLTAGIESKNLSGTLDDVSKSMENFQSKSSSALGGLGTLVASHPIATIGTAAVAAIGIAYSAYKNYKQNMINEATEGASAWEAQNSTLEAQKQKYIELKKLLDSGVLDESGTYDVKMQILDIQNQIVGAYGDAASELDLVNGQLSNQLSLLGDISQTEARKNLVHNRKAYKDAEKEMTTEREYQLGHLGLDPQAGGVTKDIYSIAEKHEKDGIALRDDGTGVYTIHFEGDASQAQEAIESFMLDTDELLTKYKDDENATSFIEGILSSSEKAYRENEEILDNYADNYKEFLKMTMIAEGNGENSPATIYGNFAQAVDQYNEAIAEGDSSKIDEATTALENAQETKCLRLSMYIQKKYPVDNMISFIFSCYVQSIFTLPTIILRKD</sequence>
<proteinExistence type="predicted"/>
<protein>
    <submittedName>
        <fullName evidence="2">Uncharacterized protein</fullName>
    </submittedName>
</protein>